<protein>
    <recommendedName>
        <fullName evidence="4">Peroxin-13</fullName>
    </recommendedName>
</protein>
<evidence type="ECO:0000313" key="2">
    <source>
        <dbReference type="EMBL" id="CCO18510.1"/>
    </source>
</evidence>
<evidence type="ECO:0008006" key="4">
    <source>
        <dbReference type="Google" id="ProtNLM"/>
    </source>
</evidence>
<dbReference type="KEGG" id="bpg:Bathy11g01390"/>
<feature type="region of interest" description="Disordered" evidence="1">
    <location>
        <begin position="1"/>
        <end position="50"/>
    </location>
</feature>
<reference evidence="2 3" key="1">
    <citation type="submission" date="2011-10" db="EMBL/GenBank/DDBJ databases">
        <authorList>
            <person name="Genoscope - CEA"/>
        </authorList>
    </citation>
    <scope>NUCLEOTIDE SEQUENCE [LARGE SCALE GENOMIC DNA]</scope>
    <source>
        <strain evidence="2 3">RCC 1105</strain>
    </source>
</reference>
<dbReference type="Proteomes" id="UP000198341">
    <property type="component" value="Chromosome 11"/>
</dbReference>
<gene>
    <name evidence="2" type="ordered locus">Bathy11g01390</name>
</gene>
<proteinExistence type="predicted"/>
<evidence type="ECO:0000256" key="1">
    <source>
        <dbReference type="SAM" id="MobiDB-lite"/>
    </source>
</evidence>
<dbReference type="EMBL" id="FO082268">
    <property type="protein sequence ID" value="CCO18510.1"/>
    <property type="molecule type" value="Genomic_DNA"/>
</dbReference>
<accession>K8F148</accession>
<name>K8F148_9CHLO</name>
<evidence type="ECO:0000313" key="3">
    <source>
        <dbReference type="Proteomes" id="UP000198341"/>
    </source>
</evidence>
<keyword evidence="3" id="KW-1185">Reference proteome</keyword>
<dbReference type="GeneID" id="19012819"/>
<dbReference type="RefSeq" id="XP_007510165.1">
    <property type="nucleotide sequence ID" value="XM_007510103.1"/>
</dbReference>
<sequence length="50" mass="5219">MSTPPPPKPWERAEGAALTPSSSSKDTPLANAQMMKPWDVPGAGETPSGR</sequence>
<dbReference type="AlphaFoldDB" id="K8F148"/>
<organism evidence="2 3">
    <name type="scientific">Bathycoccus prasinos</name>
    <dbReference type="NCBI Taxonomy" id="41875"/>
    <lineage>
        <taxon>Eukaryota</taxon>
        <taxon>Viridiplantae</taxon>
        <taxon>Chlorophyta</taxon>
        <taxon>Mamiellophyceae</taxon>
        <taxon>Mamiellales</taxon>
        <taxon>Bathycoccaceae</taxon>
        <taxon>Bathycoccus</taxon>
    </lineage>
</organism>